<dbReference type="RefSeq" id="WP_111064528.1">
    <property type="nucleotide sequence ID" value="NZ_JBHUCU010000030.1"/>
</dbReference>
<feature type="domain" description="TonB-dependent receptor plug" evidence="10">
    <location>
        <begin position="134"/>
        <end position="221"/>
    </location>
</feature>
<gene>
    <name evidence="11" type="ORF">DNU06_16080</name>
</gene>
<dbReference type="Gene3D" id="2.60.40.1120">
    <property type="entry name" value="Carboxypeptidase-like, regulatory domain"/>
    <property type="match status" value="1"/>
</dbReference>
<dbReference type="InterPro" id="IPR039426">
    <property type="entry name" value="TonB-dep_rcpt-like"/>
</dbReference>
<dbReference type="PANTHER" id="PTHR30069:SF29">
    <property type="entry name" value="HEMOGLOBIN AND HEMOGLOBIN-HAPTOGLOBIN-BINDING PROTEIN 1-RELATED"/>
    <property type="match status" value="1"/>
</dbReference>
<name>A0A2W1MUQ4_9FLAO</name>
<evidence type="ECO:0000256" key="4">
    <source>
        <dbReference type="ARBA" id="ARBA00022692"/>
    </source>
</evidence>
<dbReference type="Gene3D" id="2.170.130.10">
    <property type="entry name" value="TonB-dependent receptor, plug domain"/>
    <property type="match status" value="1"/>
</dbReference>
<comment type="similarity">
    <text evidence="8">Belongs to the TonB-dependent receptor family.</text>
</comment>
<dbReference type="InterPro" id="IPR012910">
    <property type="entry name" value="Plug_dom"/>
</dbReference>
<reference evidence="11 12" key="1">
    <citation type="submission" date="2018-06" db="EMBL/GenBank/DDBJ databases">
        <title>The draft genome sequence of Crocinitomix sp. SM1701.</title>
        <authorList>
            <person name="Zhang X."/>
        </authorList>
    </citation>
    <scope>NUCLEOTIDE SEQUENCE [LARGE SCALE GENOMIC DNA]</scope>
    <source>
        <strain evidence="11 12">SM1701</strain>
    </source>
</reference>
<sequence>MFTKLKFLVLTLLLSASLGFSQTGVGTIKGSVVDKETGEELPFVKVVIFQNGTQKGFASTGLDGKFIIASLSPGEYDVELRFVGYQSKREEGVVVNSDKLVIRNYELSVSSELLNEVEVVFYQVPLIDKDGGASGATVTRDDISKMSARSATGVAQTVGGVYSQEGSGESLNIRGTRSGDSYYYIDGIKVRGSSSLPKSAIQEVSVITGGVPANYGDLTGGIVSITTRGPSAKYFGSGELVSSGFYLNGDDPLGYDGKVFGLDKYAYNLAEGMISGPLLLKKDSLGNKTDIPILGFFLSANATDQLDSRPLHNGGAYRIKKDVRDDLLDYENGSGPLRPNSEGTGTYNNTSFLNEDDFEQVDWRMNARSRNYSGAGKLDVNVGPSMNLTFGGSMNYGNSSLYSRNNSLLNFENFGENISYDWRVYGKFTQRFNNNVEGSTSKIKSAYYSLMVDYSQSHSKSQDATHEDRIFNYGYVGKFKTITVNSYEYTSGGDSLVHNGFQDVNVEFTPSDQNEALAAITSQYYQIYDGQTTGHFENLNQIRSGGALVNGEVPDNVYGLWDNIGSPYNFYGYTQNDQLRITGSGTINLSDHAISLGFEYEQRWDRSFTSNTTNGGPIGLWTVSRLYLNSHIKEIDRNNIVSNYYEGTVPKITYSRLNASPGEYSGQANSDQQYFFDYSVRKALGEQNGLEGSDLEAYIDGTDFINIDELDPNFFNLAMFSPDDLLNSGSQIFSWRGYDHTGEKVKGATDINDYFQDTDEFGNYIRKVGAFQPIYISGYIMDKFAFDDIIFNVGLRADIFDANQPVLKDPYLFYGAKTVKEVSTVNGNAVEHPSNIGEDFVVYVDDNENLTKINGYRNGDTWYDATGKETESVLIEGSKGIAPYLNDPEATSPIPDDFEDYKAQINLMPRIAFSFPISDEASFFAHYDILTKRPTTGNIFDPTNYQFIQSTVISNPNLLPEKTIDYEIGFQQVLTKTSSIKISAFYKEERDKVQQIGVINAYPATYRTYGNRDFGTIKGTTVSYDLRRTGNIRMTASYTLQFASGTGSDANSASSLILAGEPNLRTILPYNNDQRHAFTFVVDYRYGGGKNYTGPKINNFGVFENTGLNLTANVGSGTPYSRQQTITAASGINPTTSGLEGTVNGSRLDWIYRVDAQLDRNFELTFGKNDESKKPKVAYLNAYLRVSNLFNIVNVYTVYRSTGNANDDGFLLSSLGESVTNSSLDASSYYDYYSLVTNNPFNLGLPRTIRLGVKFDF</sequence>
<comment type="subcellular location">
    <subcellularLocation>
        <location evidence="1 8">Cell outer membrane</location>
        <topology evidence="1 8">Multi-pass membrane protein</topology>
    </subcellularLocation>
</comment>
<dbReference type="AlphaFoldDB" id="A0A2W1MUQ4"/>
<accession>A0A2W1MUQ4</accession>
<organism evidence="11 12">
    <name type="scientific">Putridiphycobacter roseus</name>
    <dbReference type="NCBI Taxonomy" id="2219161"/>
    <lineage>
        <taxon>Bacteria</taxon>
        <taxon>Pseudomonadati</taxon>
        <taxon>Bacteroidota</taxon>
        <taxon>Flavobacteriia</taxon>
        <taxon>Flavobacteriales</taxon>
        <taxon>Crocinitomicaceae</taxon>
        <taxon>Putridiphycobacter</taxon>
    </lineage>
</organism>
<comment type="caution">
    <text evidence="11">The sequence shown here is derived from an EMBL/GenBank/DDBJ whole genome shotgun (WGS) entry which is preliminary data.</text>
</comment>
<dbReference type="Proteomes" id="UP000249248">
    <property type="component" value="Unassembled WGS sequence"/>
</dbReference>
<keyword evidence="4 8" id="KW-0812">Transmembrane</keyword>
<keyword evidence="3 8" id="KW-1134">Transmembrane beta strand</keyword>
<keyword evidence="5 9" id="KW-0732">Signal</keyword>
<dbReference type="SUPFAM" id="SSF49464">
    <property type="entry name" value="Carboxypeptidase regulatory domain-like"/>
    <property type="match status" value="1"/>
</dbReference>
<dbReference type="InterPro" id="IPR037066">
    <property type="entry name" value="Plug_dom_sf"/>
</dbReference>
<dbReference type="Pfam" id="PF07715">
    <property type="entry name" value="Plug"/>
    <property type="match status" value="1"/>
</dbReference>
<evidence type="ECO:0000256" key="8">
    <source>
        <dbReference type="PROSITE-ProRule" id="PRU01360"/>
    </source>
</evidence>
<dbReference type="SUPFAM" id="SSF56935">
    <property type="entry name" value="Porins"/>
    <property type="match status" value="1"/>
</dbReference>
<evidence type="ECO:0000256" key="5">
    <source>
        <dbReference type="ARBA" id="ARBA00022729"/>
    </source>
</evidence>
<evidence type="ECO:0000256" key="3">
    <source>
        <dbReference type="ARBA" id="ARBA00022452"/>
    </source>
</evidence>
<dbReference type="GO" id="GO:0044718">
    <property type="term" value="P:siderophore transmembrane transport"/>
    <property type="evidence" value="ECO:0007669"/>
    <property type="project" value="TreeGrafter"/>
</dbReference>
<evidence type="ECO:0000256" key="1">
    <source>
        <dbReference type="ARBA" id="ARBA00004571"/>
    </source>
</evidence>
<keyword evidence="7 8" id="KW-0998">Cell outer membrane</keyword>
<dbReference type="EMBL" id="QKSB01000016">
    <property type="protein sequence ID" value="PZE15789.1"/>
    <property type="molecule type" value="Genomic_DNA"/>
</dbReference>
<evidence type="ECO:0000313" key="11">
    <source>
        <dbReference type="EMBL" id="PZE15789.1"/>
    </source>
</evidence>
<dbReference type="PANTHER" id="PTHR30069">
    <property type="entry name" value="TONB-DEPENDENT OUTER MEMBRANE RECEPTOR"/>
    <property type="match status" value="1"/>
</dbReference>
<dbReference type="InterPro" id="IPR036942">
    <property type="entry name" value="Beta-barrel_TonB_sf"/>
</dbReference>
<evidence type="ECO:0000313" key="12">
    <source>
        <dbReference type="Proteomes" id="UP000249248"/>
    </source>
</evidence>
<evidence type="ECO:0000256" key="2">
    <source>
        <dbReference type="ARBA" id="ARBA00022448"/>
    </source>
</evidence>
<feature type="signal peptide" evidence="9">
    <location>
        <begin position="1"/>
        <end position="21"/>
    </location>
</feature>
<dbReference type="GO" id="GO:0009279">
    <property type="term" value="C:cell outer membrane"/>
    <property type="evidence" value="ECO:0007669"/>
    <property type="project" value="UniProtKB-SubCell"/>
</dbReference>
<dbReference type="InterPro" id="IPR008969">
    <property type="entry name" value="CarboxyPept-like_regulatory"/>
</dbReference>
<dbReference type="Gene3D" id="2.40.170.20">
    <property type="entry name" value="TonB-dependent receptor, beta-barrel domain"/>
    <property type="match status" value="1"/>
</dbReference>
<keyword evidence="12" id="KW-1185">Reference proteome</keyword>
<protein>
    <recommendedName>
        <fullName evidence="10">TonB-dependent receptor plug domain-containing protein</fullName>
    </recommendedName>
</protein>
<proteinExistence type="inferred from homology"/>
<dbReference type="Pfam" id="PF13715">
    <property type="entry name" value="CarbopepD_reg_2"/>
    <property type="match status" value="1"/>
</dbReference>
<keyword evidence="6 8" id="KW-0472">Membrane</keyword>
<evidence type="ECO:0000256" key="9">
    <source>
        <dbReference type="SAM" id="SignalP"/>
    </source>
</evidence>
<evidence type="ECO:0000256" key="7">
    <source>
        <dbReference type="ARBA" id="ARBA00023237"/>
    </source>
</evidence>
<keyword evidence="2 8" id="KW-0813">Transport</keyword>
<dbReference type="PROSITE" id="PS52016">
    <property type="entry name" value="TONB_DEPENDENT_REC_3"/>
    <property type="match status" value="1"/>
</dbReference>
<dbReference type="OrthoDB" id="9757908at2"/>
<evidence type="ECO:0000259" key="10">
    <source>
        <dbReference type="Pfam" id="PF07715"/>
    </source>
</evidence>
<feature type="chain" id="PRO_5016157333" description="TonB-dependent receptor plug domain-containing protein" evidence="9">
    <location>
        <begin position="22"/>
        <end position="1257"/>
    </location>
</feature>
<evidence type="ECO:0000256" key="6">
    <source>
        <dbReference type="ARBA" id="ARBA00023136"/>
    </source>
</evidence>
<dbReference type="GO" id="GO:0015344">
    <property type="term" value="F:siderophore uptake transmembrane transporter activity"/>
    <property type="evidence" value="ECO:0007669"/>
    <property type="project" value="TreeGrafter"/>
</dbReference>